<sequence>MSIKLCRVCNKPLHESQRLTHNGIKIKSCPKCSTLNGKEHVYYEEHVFGFTDERITHNNTDGIQSYCAPCRSDKLNTIHGIMCNQI</sequence>
<gene>
    <name evidence="1" type="ORF">SAMN02745912_01653</name>
</gene>
<proteinExistence type="predicted"/>
<dbReference type="AlphaFoldDB" id="A0A1M6NBE6"/>
<dbReference type="OrthoDB" id="1932748at2"/>
<reference evidence="2" key="1">
    <citation type="submission" date="2016-11" db="EMBL/GenBank/DDBJ databases">
        <authorList>
            <person name="Varghese N."/>
            <person name="Submissions S."/>
        </authorList>
    </citation>
    <scope>NUCLEOTIDE SEQUENCE [LARGE SCALE GENOMIC DNA]</scope>
    <source>
        <strain evidence="2">DSM 15212 / CIP 107654 / DViRD3</strain>
    </source>
</reference>
<dbReference type="STRING" id="1121301.SAMN02745912_01653"/>
<dbReference type="Proteomes" id="UP000184465">
    <property type="component" value="Unassembled WGS sequence"/>
</dbReference>
<evidence type="ECO:0000313" key="1">
    <source>
        <dbReference type="EMBL" id="SHJ93058.1"/>
    </source>
</evidence>
<name>A0A1M6NBE6_PARC5</name>
<dbReference type="EMBL" id="FRAG01000016">
    <property type="protein sequence ID" value="SHJ93058.1"/>
    <property type="molecule type" value="Genomic_DNA"/>
</dbReference>
<dbReference type="RefSeq" id="WP_073148808.1">
    <property type="nucleotide sequence ID" value="NZ_FRAG01000016.1"/>
</dbReference>
<evidence type="ECO:0000313" key="2">
    <source>
        <dbReference type="Proteomes" id="UP000184465"/>
    </source>
</evidence>
<protein>
    <submittedName>
        <fullName evidence="1">Uncharacterized protein</fullName>
    </submittedName>
</protein>
<keyword evidence="2" id="KW-1185">Reference proteome</keyword>
<accession>A0A1M6NBE6</accession>
<organism evidence="1 2">
    <name type="scientific">Paramaledivibacter caminithermalis (strain DSM 15212 / CIP 107654 / DViRD3)</name>
    <name type="common">Clostridium caminithermale</name>
    <dbReference type="NCBI Taxonomy" id="1121301"/>
    <lineage>
        <taxon>Bacteria</taxon>
        <taxon>Bacillati</taxon>
        <taxon>Bacillota</taxon>
        <taxon>Clostridia</taxon>
        <taxon>Peptostreptococcales</taxon>
        <taxon>Caminicellaceae</taxon>
        <taxon>Paramaledivibacter</taxon>
    </lineage>
</organism>